<sequence length="247" mass="26526">MRLLVLIAALAMPVVAWFSVQGVFGPDQSEISSRYPLLVQPAGYAFSIWSLIFLLDVGYALRQATGPRKRDRLLARIAPATALGFACTAVWMPVYSREWLWLCVLLILVALGTLLWAAWTAHRGKADLWTRTALGMHAGWLSIAAVLNLAQALLGAGVLPADNQLGWSFGLLALAILLAFAANAALRGAYSYAAAAAWGFLGVTVALARGSEAPVLGWTALALAVALLVQTAWLRRRRRGRGSGFSR</sequence>
<reference evidence="2 3" key="1">
    <citation type="submission" date="2019-01" db="EMBL/GenBank/DDBJ databases">
        <authorList>
            <person name="Zhang S."/>
        </authorList>
    </citation>
    <scope>NUCLEOTIDE SEQUENCE [LARGE SCALE GENOMIC DNA]</scope>
    <source>
        <strain evidence="2 3">1626</strain>
    </source>
</reference>
<protein>
    <recommendedName>
        <fullName evidence="4">Tryptophan-rich sensory protein</fullName>
    </recommendedName>
</protein>
<proteinExistence type="predicted"/>
<dbReference type="Gene3D" id="1.20.1260.100">
    <property type="entry name" value="TspO/MBR protein"/>
    <property type="match status" value="1"/>
</dbReference>
<feature type="transmembrane region" description="Helical" evidence="1">
    <location>
        <begin position="140"/>
        <end position="159"/>
    </location>
</feature>
<feature type="transmembrane region" description="Helical" evidence="1">
    <location>
        <begin position="189"/>
        <end position="209"/>
    </location>
</feature>
<gene>
    <name evidence="2" type="ORF">E4582_09345</name>
</gene>
<dbReference type="Proteomes" id="UP000298681">
    <property type="component" value="Unassembled WGS sequence"/>
</dbReference>
<dbReference type="AlphaFoldDB" id="A0A4Z1R5M4"/>
<evidence type="ECO:0000313" key="2">
    <source>
        <dbReference type="EMBL" id="TKS54944.1"/>
    </source>
</evidence>
<evidence type="ECO:0000313" key="3">
    <source>
        <dbReference type="Proteomes" id="UP000298681"/>
    </source>
</evidence>
<dbReference type="PANTHER" id="PTHR33802">
    <property type="entry name" value="SI:CH211-161H7.5-RELATED"/>
    <property type="match status" value="1"/>
</dbReference>
<feature type="transmembrane region" description="Helical" evidence="1">
    <location>
        <begin position="215"/>
        <end position="234"/>
    </location>
</feature>
<dbReference type="EMBL" id="SPUH01000001">
    <property type="protein sequence ID" value="TKS54944.1"/>
    <property type="molecule type" value="Genomic_DNA"/>
</dbReference>
<feature type="transmembrane region" description="Helical" evidence="1">
    <location>
        <begin position="165"/>
        <end position="182"/>
    </location>
</feature>
<evidence type="ECO:0000256" key="1">
    <source>
        <dbReference type="SAM" id="Phobius"/>
    </source>
</evidence>
<keyword evidence="1" id="KW-0812">Transmembrane</keyword>
<keyword evidence="3" id="KW-1185">Reference proteome</keyword>
<feature type="transmembrane region" description="Helical" evidence="1">
    <location>
        <begin position="73"/>
        <end position="93"/>
    </location>
</feature>
<keyword evidence="1" id="KW-0472">Membrane</keyword>
<dbReference type="InterPro" id="IPR038330">
    <property type="entry name" value="TspO/MBR-related_sf"/>
</dbReference>
<comment type="caution">
    <text evidence="2">The sequence shown here is derived from an EMBL/GenBank/DDBJ whole genome shotgun (WGS) entry which is preliminary data.</text>
</comment>
<organism evidence="2 3">
    <name type="scientific">Luteimonas yindakuii</name>
    <dbReference type="NCBI Taxonomy" id="2565782"/>
    <lineage>
        <taxon>Bacteria</taxon>
        <taxon>Pseudomonadati</taxon>
        <taxon>Pseudomonadota</taxon>
        <taxon>Gammaproteobacteria</taxon>
        <taxon>Lysobacterales</taxon>
        <taxon>Lysobacteraceae</taxon>
        <taxon>Luteimonas</taxon>
    </lineage>
</organism>
<dbReference type="PANTHER" id="PTHR33802:SF1">
    <property type="entry name" value="XK-RELATED PROTEIN"/>
    <property type="match status" value="1"/>
</dbReference>
<keyword evidence="1" id="KW-1133">Transmembrane helix</keyword>
<feature type="transmembrane region" description="Helical" evidence="1">
    <location>
        <begin position="42"/>
        <end position="61"/>
    </location>
</feature>
<dbReference type="RefSeq" id="WP_134674300.1">
    <property type="nucleotide sequence ID" value="NZ_SPUH01000001.1"/>
</dbReference>
<name>A0A4Z1R5M4_9GAMM</name>
<feature type="transmembrane region" description="Helical" evidence="1">
    <location>
        <begin position="99"/>
        <end position="119"/>
    </location>
</feature>
<accession>A0A4Z1R5M4</accession>
<evidence type="ECO:0008006" key="4">
    <source>
        <dbReference type="Google" id="ProtNLM"/>
    </source>
</evidence>